<dbReference type="AlphaFoldDB" id="A0A7M5WWH7"/>
<evidence type="ECO:0000313" key="5">
    <source>
        <dbReference type="Proteomes" id="UP000594262"/>
    </source>
</evidence>
<protein>
    <recommendedName>
        <fullName evidence="3">EGF-like domain-containing protein</fullName>
    </recommendedName>
</protein>
<dbReference type="EnsemblMetazoa" id="CLYHEMT013901.1">
    <property type="protein sequence ID" value="CLYHEMP013901.1"/>
    <property type="gene ID" value="CLYHEMG013901"/>
</dbReference>
<comment type="caution">
    <text evidence="1">Lacks conserved residue(s) required for the propagation of feature annotation.</text>
</comment>
<reference evidence="4" key="1">
    <citation type="submission" date="2021-01" db="UniProtKB">
        <authorList>
            <consortium name="EnsemblMetazoa"/>
        </authorList>
    </citation>
    <scope>IDENTIFICATION</scope>
</reference>
<feature type="disulfide bond" evidence="1">
    <location>
        <begin position="166"/>
        <end position="183"/>
    </location>
</feature>
<dbReference type="PROSITE" id="PS50026">
    <property type="entry name" value="EGF_3"/>
    <property type="match status" value="1"/>
</dbReference>
<dbReference type="OrthoDB" id="5946752at2759"/>
<dbReference type="Proteomes" id="UP000594262">
    <property type="component" value="Unplaced"/>
</dbReference>
<proteinExistence type="predicted"/>
<feature type="signal peptide" evidence="2">
    <location>
        <begin position="1"/>
        <end position="44"/>
    </location>
</feature>
<accession>A0A7M5WWH7</accession>
<evidence type="ECO:0000313" key="4">
    <source>
        <dbReference type="EnsemblMetazoa" id="CLYHEMP013901.1"/>
    </source>
</evidence>
<feature type="domain" description="EGF-like" evidence="3">
    <location>
        <begin position="157"/>
        <end position="194"/>
    </location>
</feature>
<sequence>MGKVTPQWMSTCHNIFPFLHLKALHALHCTRLLVCLSAWGFTQAQDTCEKAQCKQTFGSLDVIHGSLVKILDKKFALWTASKTLSLTGSQEERERSCSEACVKEGKDVCRSAHLEAFQSEDTPSTCELFVENVYDHLPSVLSTIRTDNTGWTSFHVLNSFCEDAPCQNIGKCVPDFSTNEGVCECTGYSGKFCQDLDPLEEDGSVYFTFDDGQMKNLGRSGDVLTEGTGDGLVIYDIARNTRVLQCNLTNCFDFGDATSTKCLKDFSVSYCAGGMTLAFWVRLLRGGEDRDGYVLIVGQGSKMSDTGIVINVKPYRTEVNIYIKLSNTRLKCQFTNIPNDIYRQWFFLSMSYQKTPEKKMVCFMNEDRVEVPASSTSASNPPASKFFPGDEGKFMLDDILYIPKFSTDEIISSYYNKTKTN</sequence>
<keyword evidence="1" id="KW-1015">Disulfide bond</keyword>
<feature type="chain" id="PRO_5029477528" description="EGF-like domain-containing protein" evidence="2">
    <location>
        <begin position="45"/>
        <end position="421"/>
    </location>
</feature>
<evidence type="ECO:0000256" key="1">
    <source>
        <dbReference type="PROSITE-ProRule" id="PRU00076"/>
    </source>
</evidence>
<keyword evidence="5" id="KW-1185">Reference proteome</keyword>
<organism evidence="4 5">
    <name type="scientific">Clytia hemisphaerica</name>
    <dbReference type="NCBI Taxonomy" id="252671"/>
    <lineage>
        <taxon>Eukaryota</taxon>
        <taxon>Metazoa</taxon>
        <taxon>Cnidaria</taxon>
        <taxon>Hydrozoa</taxon>
        <taxon>Hydroidolina</taxon>
        <taxon>Leptothecata</taxon>
        <taxon>Obeliida</taxon>
        <taxon>Clytiidae</taxon>
        <taxon>Clytia</taxon>
    </lineage>
</organism>
<name>A0A7M5WWH7_9CNID</name>
<evidence type="ECO:0000259" key="3">
    <source>
        <dbReference type="PROSITE" id="PS50026"/>
    </source>
</evidence>
<keyword evidence="2" id="KW-0732">Signal</keyword>
<keyword evidence="1" id="KW-0245">EGF-like domain</keyword>
<dbReference type="InterPro" id="IPR000742">
    <property type="entry name" value="EGF"/>
</dbReference>
<evidence type="ECO:0000256" key="2">
    <source>
        <dbReference type="SAM" id="SignalP"/>
    </source>
</evidence>
<dbReference type="Gene3D" id="2.10.25.10">
    <property type="entry name" value="Laminin"/>
    <property type="match status" value="1"/>
</dbReference>